<reference evidence="2" key="1">
    <citation type="journal article" date="2019" name="Int. J. Syst. Evol. Microbiol.">
        <title>The Global Catalogue of Microorganisms (GCM) 10K type strain sequencing project: providing services to taxonomists for standard genome sequencing and annotation.</title>
        <authorList>
            <consortium name="The Broad Institute Genomics Platform"/>
            <consortium name="The Broad Institute Genome Sequencing Center for Infectious Disease"/>
            <person name="Wu L."/>
            <person name="Ma J."/>
        </authorList>
    </citation>
    <scope>NUCLEOTIDE SEQUENCE [LARGE SCALE GENOMIC DNA]</scope>
    <source>
        <strain evidence="2">JCM 17939</strain>
    </source>
</reference>
<name>A0ABP8U838_9ACTN</name>
<dbReference type="Gene3D" id="1.25.40.10">
    <property type="entry name" value="Tetratricopeptide repeat domain"/>
    <property type="match status" value="1"/>
</dbReference>
<accession>A0ABP8U838</accession>
<dbReference type="SUPFAM" id="SSF48452">
    <property type="entry name" value="TPR-like"/>
    <property type="match status" value="1"/>
</dbReference>
<dbReference type="RefSeq" id="WP_345431073.1">
    <property type="nucleotide sequence ID" value="NZ_BAABHK010000003.1"/>
</dbReference>
<protein>
    <recommendedName>
        <fullName evidence="3">Tetratricopeptide repeat protein</fullName>
    </recommendedName>
</protein>
<keyword evidence="2" id="KW-1185">Reference proteome</keyword>
<evidence type="ECO:0000313" key="1">
    <source>
        <dbReference type="EMBL" id="GAA4624908.1"/>
    </source>
</evidence>
<dbReference type="InterPro" id="IPR011990">
    <property type="entry name" value="TPR-like_helical_dom_sf"/>
</dbReference>
<comment type="caution">
    <text evidence="1">The sequence shown here is derived from an EMBL/GenBank/DDBJ whole genome shotgun (WGS) entry which is preliminary data.</text>
</comment>
<evidence type="ECO:0000313" key="2">
    <source>
        <dbReference type="Proteomes" id="UP001501442"/>
    </source>
</evidence>
<sequence length="400" mass="44551">MSQGTDAQAEYDQGAALLDQGLYDAAKERLRAAAEHGHATAAVTLGRLLCLDADCWLPTDTPGEDYVSVAEPWLRRALDLDPDDRTAALLLASLLDRQLKTMRRQDPWGTVWVDEIDTDENDPDDIWQAAITRRHDEAVRLLEHLLDTDPADEAAAADLVAVHKGAWAHHLDENQRHEPPLPESDTTGRALLDRLLITARRAAELDPSDALPAMELADALRWSGSAEAAKWLRRFTTLRPEWTKSGSTPSRRSDDPAEGFPPEGRYGWYVLEFGQMVDNYGTNAFNRVMTAEPAELRWACEGTFRRLRGDPFHGDAPHDDQPPECLTLSVYDAGHDRGDIDLIPYLRTAPDAAPRIDWSAFSIPPLKSTPLPPGRPALSWLSLGPDTVHYGFSEDPHYYN</sequence>
<dbReference type="EMBL" id="BAABHK010000003">
    <property type="protein sequence ID" value="GAA4624908.1"/>
    <property type="molecule type" value="Genomic_DNA"/>
</dbReference>
<organism evidence="1 2">
    <name type="scientific">Actinoallomurus vinaceus</name>
    <dbReference type="NCBI Taxonomy" id="1080074"/>
    <lineage>
        <taxon>Bacteria</taxon>
        <taxon>Bacillati</taxon>
        <taxon>Actinomycetota</taxon>
        <taxon>Actinomycetes</taxon>
        <taxon>Streptosporangiales</taxon>
        <taxon>Thermomonosporaceae</taxon>
        <taxon>Actinoallomurus</taxon>
    </lineage>
</organism>
<gene>
    <name evidence="1" type="ORF">GCM10023196_026980</name>
</gene>
<evidence type="ECO:0008006" key="3">
    <source>
        <dbReference type="Google" id="ProtNLM"/>
    </source>
</evidence>
<proteinExistence type="predicted"/>
<dbReference type="Proteomes" id="UP001501442">
    <property type="component" value="Unassembled WGS sequence"/>
</dbReference>